<gene>
    <name evidence="9" type="ORF">EV140_1373</name>
</gene>
<evidence type="ECO:0000256" key="6">
    <source>
        <dbReference type="RuleBase" id="RU361187"/>
    </source>
</evidence>
<feature type="active site" description="Proton acceptor" evidence="4">
    <location>
        <position position="51"/>
    </location>
</feature>
<keyword evidence="2 6" id="KW-0378">Hydrolase</keyword>
<accession>A0A4Q7TMN0</accession>
<comment type="similarity">
    <text evidence="1 6">Belongs to the glycosyl hydrolase 43 family.</text>
</comment>
<dbReference type="GO" id="GO:0004553">
    <property type="term" value="F:hydrolase activity, hydrolyzing O-glycosyl compounds"/>
    <property type="evidence" value="ECO:0007669"/>
    <property type="project" value="InterPro"/>
</dbReference>
<dbReference type="PANTHER" id="PTHR42812:SF5">
    <property type="entry name" value="ENDO-ARABINASE"/>
    <property type="match status" value="1"/>
</dbReference>
<dbReference type="GO" id="GO:0005975">
    <property type="term" value="P:carbohydrate metabolic process"/>
    <property type="evidence" value="ECO:0007669"/>
    <property type="project" value="InterPro"/>
</dbReference>
<dbReference type="InterPro" id="IPR006710">
    <property type="entry name" value="Glyco_hydro_43"/>
</dbReference>
<evidence type="ECO:0000313" key="9">
    <source>
        <dbReference type="EMBL" id="RZT60848.1"/>
    </source>
</evidence>
<organism evidence="9 10">
    <name type="scientific">Microcella alkaliphila</name>
    <dbReference type="NCBI Taxonomy" id="279828"/>
    <lineage>
        <taxon>Bacteria</taxon>
        <taxon>Bacillati</taxon>
        <taxon>Actinomycetota</taxon>
        <taxon>Actinomycetes</taxon>
        <taxon>Micrococcales</taxon>
        <taxon>Microbacteriaceae</taxon>
        <taxon>Microcella</taxon>
    </lineage>
</organism>
<evidence type="ECO:0000256" key="2">
    <source>
        <dbReference type="ARBA" id="ARBA00022801"/>
    </source>
</evidence>
<keyword evidence="8" id="KW-0732">Signal</keyword>
<evidence type="ECO:0000256" key="8">
    <source>
        <dbReference type="SAM" id="SignalP"/>
    </source>
</evidence>
<dbReference type="SUPFAM" id="SSF75005">
    <property type="entry name" value="Arabinanase/levansucrase/invertase"/>
    <property type="match status" value="1"/>
</dbReference>
<feature type="site" description="Important for catalytic activity, responsible for pKa modulation of the active site Glu and correct orientation of both the proton donor and substrate" evidence="5">
    <location>
        <position position="164"/>
    </location>
</feature>
<dbReference type="PROSITE" id="PS51257">
    <property type="entry name" value="PROKAR_LIPOPROTEIN"/>
    <property type="match status" value="1"/>
</dbReference>
<reference evidence="9 10" key="1">
    <citation type="journal article" date="2015" name="Stand. Genomic Sci.">
        <title>Genomic Encyclopedia of Bacterial and Archaeal Type Strains, Phase III: the genomes of soil and plant-associated and newly described type strains.</title>
        <authorList>
            <person name="Whitman W.B."/>
            <person name="Woyke T."/>
            <person name="Klenk H.P."/>
            <person name="Zhou Y."/>
            <person name="Lilburn T.G."/>
            <person name="Beck B.J."/>
            <person name="De Vos P."/>
            <person name="Vandamme P."/>
            <person name="Eisen J.A."/>
            <person name="Garrity G."/>
            <person name="Hugenholtz P."/>
            <person name="Kyrpides N.C."/>
        </authorList>
    </citation>
    <scope>NUCLEOTIDE SEQUENCE [LARGE SCALE GENOMIC DNA]</scope>
    <source>
        <strain evidence="9 10">AC4r</strain>
    </source>
</reference>
<evidence type="ECO:0000313" key="10">
    <source>
        <dbReference type="Proteomes" id="UP000292408"/>
    </source>
</evidence>
<keyword evidence="3 6" id="KW-0326">Glycosidase</keyword>
<dbReference type="PANTHER" id="PTHR42812">
    <property type="entry name" value="BETA-XYLOSIDASE"/>
    <property type="match status" value="1"/>
</dbReference>
<dbReference type="RefSeq" id="WP_130282336.1">
    <property type="nucleotide sequence ID" value="NZ_SGXT01000014.1"/>
</dbReference>
<dbReference type="Proteomes" id="UP000292408">
    <property type="component" value="Unassembled WGS sequence"/>
</dbReference>
<comment type="caution">
    <text evidence="9">The sequence shown here is derived from an EMBL/GenBank/DDBJ whole genome shotgun (WGS) entry which is preliminary data.</text>
</comment>
<keyword evidence="10" id="KW-1185">Reference proteome</keyword>
<dbReference type="InterPro" id="IPR051795">
    <property type="entry name" value="Glycosyl_Hydrlase_43"/>
</dbReference>
<dbReference type="EMBL" id="SGXT01000014">
    <property type="protein sequence ID" value="RZT60848.1"/>
    <property type="molecule type" value="Genomic_DNA"/>
</dbReference>
<dbReference type="InterPro" id="IPR023296">
    <property type="entry name" value="Glyco_hydro_beta-prop_sf"/>
</dbReference>
<sequence length="330" mass="35454">MRRLAIIAAVSLVALAGCAPAAPGDPDEGSVPPASDEDARIDPVLTRDFPDPDVLKVGDEYFAYATNANLRNVQVAVSRDLVDWERLNDDALPQLPSWVVPGKTWAPEVYSFEPDRFTMYATATDAASGRQCIFRAVADDPRGPFDAADEGMLVCPVEDGGAIDAAVGVVDDAPYLIWKNDGNCCGVDTWLYASPLSDDGAELIGDPIPLIKQTLPWEGDLVEAPTLVQRDGALWLFYSANGYGGDEYAVGLATAPGLEGPWQKQEEPLLSTELFDGRIRGPGGQDLVTTPDGADVLLIHGWNRSYIARELYLVELDWPAGGAPRVVVPD</sequence>
<evidence type="ECO:0000256" key="3">
    <source>
        <dbReference type="ARBA" id="ARBA00023295"/>
    </source>
</evidence>
<feature type="region of interest" description="Disordered" evidence="7">
    <location>
        <begin position="22"/>
        <end position="43"/>
    </location>
</feature>
<feature type="chain" id="PRO_5020653397" evidence="8">
    <location>
        <begin position="22"/>
        <end position="330"/>
    </location>
</feature>
<evidence type="ECO:0000256" key="7">
    <source>
        <dbReference type="SAM" id="MobiDB-lite"/>
    </source>
</evidence>
<evidence type="ECO:0000256" key="1">
    <source>
        <dbReference type="ARBA" id="ARBA00009865"/>
    </source>
</evidence>
<evidence type="ECO:0000256" key="4">
    <source>
        <dbReference type="PIRSR" id="PIRSR606710-1"/>
    </source>
</evidence>
<protein>
    <submittedName>
        <fullName evidence="9">Glycosyl hydrolase family 43</fullName>
    </submittedName>
</protein>
<dbReference type="Gene3D" id="2.115.10.20">
    <property type="entry name" value="Glycosyl hydrolase domain, family 43"/>
    <property type="match status" value="1"/>
</dbReference>
<dbReference type="OrthoDB" id="9801455at2"/>
<name>A0A4Q7TMN0_9MICO</name>
<dbReference type="Pfam" id="PF04616">
    <property type="entry name" value="Glyco_hydro_43"/>
    <property type="match status" value="1"/>
</dbReference>
<feature type="signal peptide" evidence="8">
    <location>
        <begin position="1"/>
        <end position="21"/>
    </location>
</feature>
<dbReference type="AlphaFoldDB" id="A0A4Q7TMN0"/>
<dbReference type="CDD" id="cd08999">
    <property type="entry name" value="GH43_ABN-like"/>
    <property type="match status" value="1"/>
</dbReference>
<proteinExistence type="inferred from homology"/>
<evidence type="ECO:0000256" key="5">
    <source>
        <dbReference type="PIRSR" id="PIRSR606710-2"/>
    </source>
</evidence>
<feature type="active site" description="Proton donor" evidence="4">
    <location>
        <position position="223"/>
    </location>
</feature>